<evidence type="ECO:0000256" key="1">
    <source>
        <dbReference type="ARBA" id="ARBA00023015"/>
    </source>
</evidence>
<keyword evidence="3" id="KW-0804">Transcription</keyword>
<dbReference type="PROSITE" id="PS01124">
    <property type="entry name" value="HTH_ARAC_FAMILY_2"/>
    <property type="match status" value="1"/>
</dbReference>
<dbReference type="PANTHER" id="PTHR46796">
    <property type="entry name" value="HTH-TYPE TRANSCRIPTIONAL ACTIVATOR RHAS-RELATED"/>
    <property type="match status" value="1"/>
</dbReference>
<evidence type="ECO:0000313" key="5">
    <source>
        <dbReference type="EMBL" id="NMI01212.1"/>
    </source>
</evidence>
<protein>
    <submittedName>
        <fullName evidence="5">AraC family transcriptional regulator</fullName>
    </submittedName>
</protein>
<evidence type="ECO:0000256" key="2">
    <source>
        <dbReference type="ARBA" id="ARBA00023125"/>
    </source>
</evidence>
<dbReference type="InterPro" id="IPR035418">
    <property type="entry name" value="AraC-bd_2"/>
</dbReference>
<keyword evidence="2" id="KW-0238">DNA-binding</keyword>
<gene>
    <name evidence="5" type="ORF">HF526_28510</name>
</gene>
<dbReference type="Pfam" id="PF12833">
    <property type="entry name" value="HTH_18"/>
    <property type="match status" value="1"/>
</dbReference>
<proteinExistence type="predicted"/>
<dbReference type="InterPro" id="IPR009057">
    <property type="entry name" value="Homeodomain-like_sf"/>
</dbReference>
<dbReference type="PANTHER" id="PTHR46796:SF12">
    <property type="entry name" value="HTH-TYPE DNA-BINDING TRANSCRIPTIONAL ACTIVATOR EUTR"/>
    <property type="match status" value="1"/>
</dbReference>
<dbReference type="Proteomes" id="UP000820669">
    <property type="component" value="Unassembled WGS sequence"/>
</dbReference>
<keyword evidence="1" id="KW-0805">Transcription regulation</keyword>
<evidence type="ECO:0000256" key="3">
    <source>
        <dbReference type="ARBA" id="ARBA00023163"/>
    </source>
</evidence>
<evidence type="ECO:0000313" key="6">
    <source>
        <dbReference type="Proteomes" id="UP000820669"/>
    </source>
</evidence>
<dbReference type="RefSeq" id="WP_169384672.1">
    <property type="nucleotide sequence ID" value="NZ_JAAXLA010000077.1"/>
</dbReference>
<name>A0ABX1SHZ8_9PSEU</name>
<dbReference type="SMART" id="SM00342">
    <property type="entry name" value="HTH_ARAC"/>
    <property type="match status" value="1"/>
</dbReference>
<dbReference type="Pfam" id="PF14525">
    <property type="entry name" value="AraC_binding_2"/>
    <property type="match status" value="1"/>
</dbReference>
<sequence length="321" mass="34718">MPGISISTHERDEAQVECGRVYFPHRLVVLDDPGTFAMSLSATTLGGLSVGLLTYAGEVCVETGELESAYEINIPLDGPLRTWTGHADVCATPSLAAVYRPDGRTRLHGWARGGRLFGLKIDRSALESATEELAGRPVRSVVPLAASLDLRTGPGKQWWRLARVLLALLEDPEGPLAAPMVARPLAHSVVAGLLHAVDHPLRDALAVAPALPRASTAREAVELMEVEPETAWTVADLARRVGVSSRGLQDAFARHVGVSPMAYLRRVRLQRAHADLRAADPAQASVTDIAVRWGFTHHGRFAAAYRQRYGRMPSETLSEGR</sequence>
<keyword evidence="6" id="KW-1185">Reference proteome</keyword>
<dbReference type="Gene3D" id="1.10.10.60">
    <property type="entry name" value="Homeodomain-like"/>
    <property type="match status" value="1"/>
</dbReference>
<reference evidence="5 6" key="1">
    <citation type="submission" date="2020-04" db="EMBL/GenBank/DDBJ databases">
        <authorList>
            <person name="Klaysubun C."/>
            <person name="Duangmal K."/>
            <person name="Lipun K."/>
        </authorList>
    </citation>
    <scope>NUCLEOTIDE SEQUENCE [LARGE SCALE GENOMIC DNA]</scope>
    <source>
        <strain evidence="5 6">K10HN5</strain>
    </source>
</reference>
<feature type="domain" description="HTH araC/xylS-type" evidence="4">
    <location>
        <begin position="218"/>
        <end position="319"/>
    </location>
</feature>
<dbReference type="InterPro" id="IPR050204">
    <property type="entry name" value="AraC_XylS_family_regulators"/>
</dbReference>
<accession>A0ABX1SHZ8</accession>
<dbReference type="EMBL" id="JAAXLA010000077">
    <property type="protein sequence ID" value="NMI01212.1"/>
    <property type="molecule type" value="Genomic_DNA"/>
</dbReference>
<dbReference type="SUPFAM" id="SSF46689">
    <property type="entry name" value="Homeodomain-like"/>
    <property type="match status" value="2"/>
</dbReference>
<comment type="caution">
    <text evidence="5">The sequence shown here is derived from an EMBL/GenBank/DDBJ whole genome shotgun (WGS) entry which is preliminary data.</text>
</comment>
<organism evidence="5 6">
    <name type="scientific">Pseudonocardia acidicola</name>
    <dbReference type="NCBI Taxonomy" id="2724939"/>
    <lineage>
        <taxon>Bacteria</taxon>
        <taxon>Bacillati</taxon>
        <taxon>Actinomycetota</taxon>
        <taxon>Actinomycetes</taxon>
        <taxon>Pseudonocardiales</taxon>
        <taxon>Pseudonocardiaceae</taxon>
        <taxon>Pseudonocardia</taxon>
    </lineage>
</organism>
<dbReference type="InterPro" id="IPR018060">
    <property type="entry name" value="HTH_AraC"/>
</dbReference>
<evidence type="ECO:0000259" key="4">
    <source>
        <dbReference type="PROSITE" id="PS01124"/>
    </source>
</evidence>